<organism evidence="1 2">
    <name type="scientific">Vittaforma corneae (strain ATCC 50505)</name>
    <name type="common">Microsporidian parasite</name>
    <name type="synonym">Nosema corneum</name>
    <dbReference type="NCBI Taxonomy" id="993615"/>
    <lineage>
        <taxon>Eukaryota</taxon>
        <taxon>Fungi</taxon>
        <taxon>Fungi incertae sedis</taxon>
        <taxon>Microsporidia</taxon>
        <taxon>Nosematidae</taxon>
        <taxon>Vittaforma</taxon>
    </lineage>
</organism>
<dbReference type="Proteomes" id="UP000011082">
    <property type="component" value="Unassembled WGS sequence"/>
</dbReference>
<evidence type="ECO:0000313" key="1">
    <source>
        <dbReference type="EMBL" id="ELA41487.1"/>
    </source>
</evidence>
<accession>L2GMG6</accession>
<dbReference type="GeneID" id="19882182"/>
<dbReference type="OMA" id="RMKNPNY"/>
<dbReference type="EMBL" id="JH370143">
    <property type="protein sequence ID" value="ELA41487.1"/>
    <property type="molecule type" value="Genomic_DNA"/>
</dbReference>
<proteinExistence type="predicted"/>
<name>L2GMG6_VITCO</name>
<dbReference type="VEuPathDB" id="MicrosporidiaDB:VICG_01471"/>
<dbReference type="AlphaFoldDB" id="L2GMG6"/>
<dbReference type="OrthoDB" id="2188446at2759"/>
<sequence>MREVLKEFPIIKAKCSNALQLYRFPISIRNMNITEVRQKPVSKFVEIKASLPSKNVSALKVKTLNAESLCYRAFPVRSSAFYFVKFDGEKVLLYEIQNIYMFQPFHFYCPFDYSSTKLKKAESREEFEHRMRSINYRLRNVEIEEFTTLSFEESQFSPKLTSISTDEKMPSKTQQLDFKKIEETVKRTRIVNLKTLVQMFSNEQAIKSVLFKMTDPLCGRFILKNRFYEKSLHEVRTKLIQLFKENETVEIKDIRFLGEEKWMVDDIAEIKGSAYCLKGFKEIVEFDSESVRMANLSSIRELLKICRMLSSSQIANELSIDEDTVIELVSNDGFFHLANNAYTLDDDGYVLNDMFNILADKKSFELSELTQILKEKEIDFENNALVEEIKKYCTVRANKFYLRPIKE</sequence>
<gene>
    <name evidence="1" type="ORF">VICG_01471</name>
</gene>
<dbReference type="InParanoid" id="L2GMG6"/>
<dbReference type="HOGENOM" id="CLU_676528_0_0_1"/>
<reference evidence="2" key="1">
    <citation type="submission" date="2011-05" db="EMBL/GenBank/DDBJ databases">
        <title>The genome sequence of Vittaforma corneae strain ATCC 50505.</title>
        <authorList>
            <consortium name="The Broad Institute Genome Sequencing Platform"/>
            <person name="Cuomo C."/>
            <person name="Didier E."/>
            <person name="Bowers L."/>
            <person name="Young S.K."/>
            <person name="Zeng Q."/>
            <person name="Gargeya S."/>
            <person name="Fitzgerald M."/>
            <person name="Haas B."/>
            <person name="Abouelleil A."/>
            <person name="Alvarado L."/>
            <person name="Arachchi H.M."/>
            <person name="Berlin A."/>
            <person name="Chapman S.B."/>
            <person name="Gearin G."/>
            <person name="Goldberg J."/>
            <person name="Griggs A."/>
            <person name="Gujja S."/>
            <person name="Hansen M."/>
            <person name="Heiman D."/>
            <person name="Howarth C."/>
            <person name="Larimer J."/>
            <person name="Lui A."/>
            <person name="MacDonald P.J.P."/>
            <person name="McCowen C."/>
            <person name="Montmayeur A."/>
            <person name="Murphy C."/>
            <person name="Neiman D."/>
            <person name="Pearson M."/>
            <person name="Priest M."/>
            <person name="Roberts A."/>
            <person name="Saif S."/>
            <person name="Shea T."/>
            <person name="Sisk P."/>
            <person name="Stolte C."/>
            <person name="Sykes S."/>
            <person name="Wortman J."/>
            <person name="Nusbaum C."/>
            <person name="Birren B."/>
        </authorList>
    </citation>
    <scope>NUCLEOTIDE SEQUENCE [LARGE SCALE GENOMIC DNA]</scope>
    <source>
        <strain evidence="2">ATCC 50505</strain>
    </source>
</reference>
<keyword evidence="2" id="KW-1185">Reference proteome</keyword>
<evidence type="ECO:0000313" key="2">
    <source>
        <dbReference type="Proteomes" id="UP000011082"/>
    </source>
</evidence>
<dbReference type="RefSeq" id="XP_007604917.1">
    <property type="nucleotide sequence ID" value="XM_007604855.1"/>
</dbReference>
<protein>
    <submittedName>
        <fullName evidence="1">Uncharacterized protein</fullName>
    </submittedName>
</protein>